<protein>
    <submittedName>
        <fullName evidence="2">Uncharacterized protein</fullName>
    </submittedName>
</protein>
<reference evidence="3" key="1">
    <citation type="journal article" date="2023" name="Commun. Biol.">
        <title>Genome analysis of Parmales, the sister group of diatoms, reveals the evolutionary specialization of diatoms from phago-mixotrophs to photoautotrophs.</title>
        <authorList>
            <person name="Ban H."/>
            <person name="Sato S."/>
            <person name="Yoshikawa S."/>
            <person name="Yamada K."/>
            <person name="Nakamura Y."/>
            <person name="Ichinomiya M."/>
            <person name="Sato N."/>
            <person name="Blanc-Mathieu R."/>
            <person name="Endo H."/>
            <person name="Kuwata A."/>
            <person name="Ogata H."/>
        </authorList>
    </citation>
    <scope>NUCLEOTIDE SEQUENCE [LARGE SCALE GENOMIC DNA]</scope>
    <source>
        <strain evidence="3">NIES 3700</strain>
    </source>
</reference>
<accession>A0A9W6Z4S2</accession>
<comment type="caution">
    <text evidence="2">The sequence shown here is derived from an EMBL/GenBank/DDBJ whole genome shotgun (WGS) entry which is preliminary data.</text>
</comment>
<name>A0A9W6Z4S2_9STRA</name>
<dbReference type="OrthoDB" id="10461289at2759"/>
<sequence length="306" mass="34396">MEQPPPDPAPAHRSKHDKQPPPPFSPYTLSTLPSILHASLPNIVPSSLLPSATSPLLKPLLHLHPLSSTHPHTIRTDLASLPLPALLTYSSILPPLPSYLFLVHLERHLRHLFFHTTSGVDGSLYNSAKSPSLLKVFNVSQDIVECETNFGDDIELKINQCTYIIFDDSEIQNVYDQVLIAASKTLFSVIENQKNELKLIDIPEFQKIQPCVDIYQLGLKLILRILNHLNSYTSILLKVKSHVGLNHYSKALKVCDDNIDVDSRVEGLKDKVVIWEDRFNRKDRKLAKALGSFVAAVMEKNEEVIK</sequence>
<evidence type="ECO:0000313" key="2">
    <source>
        <dbReference type="EMBL" id="GMH47279.1"/>
    </source>
</evidence>
<evidence type="ECO:0000256" key="1">
    <source>
        <dbReference type="SAM" id="MobiDB-lite"/>
    </source>
</evidence>
<dbReference type="Proteomes" id="UP001165122">
    <property type="component" value="Unassembled WGS sequence"/>
</dbReference>
<dbReference type="AlphaFoldDB" id="A0A9W6Z4S2"/>
<gene>
    <name evidence="2" type="ORF">TrLO_g8674</name>
</gene>
<evidence type="ECO:0000313" key="3">
    <source>
        <dbReference type="Proteomes" id="UP001165122"/>
    </source>
</evidence>
<dbReference type="EMBL" id="BRXW01000355">
    <property type="protein sequence ID" value="GMH47279.1"/>
    <property type="molecule type" value="Genomic_DNA"/>
</dbReference>
<proteinExistence type="predicted"/>
<organism evidence="2 3">
    <name type="scientific">Triparma laevis f. longispina</name>
    <dbReference type="NCBI Taxonomy" id="1714387"/>
    <lineage>
        <taxon>Eukaryota</taxon>
        <taxon>Sar</taxon>
        <taxon>Stramenopiles</taxon>
        <taxon>Ochrophyta</taxon>
        <taxon>Bolidophyceae</taxon>
        <taxon>Parmales</taxon>
        <taxon>Triparmaceae</taxon>
        <taxon>Triparma</taxon>
    </lineage>
</organism>
<keyword evidence="3" id="KW-1185">Reference proteome</keyword>
<feature type="region of interest" description="Disordered" evidence="1">
    <location>
        <begin position="1"/>
        <end position="24"/>
    </location>
</feature>